<keyword evidence="1" id="KW-0812">Transmembrane</keyword>
<dbReference type="EMBL" id="DG000048">
    <property type="protein sequence ID" value="GAA25204.1"/>
    <property type="molecule type" value="Genomic_DNA"/>
</dbReference>
<reference evidence="2 3" key="1">
    <citation type="journal article" date="2011" name="DNA Res.">
        <title>Whole-genome sequencing of sake yeast Saccharomyces cerevisiae Kyokai no. 7.</title>
        <authorList>
            <person name="Akao T."/>
            <person name="Yashiro I."/>
            <person name="Hosoyama A."/>
            <person name="Kitagaki H."/>
            <person name="Horikawa H."/>
            <person name="Watanabe D."/>
            <person name="Akada R."/>
            <person name="Ando Y."/>
            <person name="Harashima S."/>
            <person name="Inoue T."/>
            <person name="Inoue Y."/>
            <person name="Kajiwara S."/>
            <person name="Kitamoto K."/>
            <person name="Kitamoto N."/>
            <person name="Kobayashi O."/>
            <person name="Kuhara S."/>
            <person name="Masubuchi T."/>
            <person name="Mizoguchi H."/>
            <person name="Nakao Y."/>
            <person name="Nakazato A."/>
            <person name="Namise M."/>
            <person name="Oba T."/>
            <person name="Ogata T."/>
            <person name="Ohta A."/>
            <person name="Sato M."/>
            <person name="Shibasaki S."/>
            <person name="Takatsume Y."/>
            <person name="Tanimoto S."/>
            <person name="Tsuboi H."/>
            <person name="Nishimura A."/>
            <person name="Yoda K."/>
            <person name="Ishikawa T."/>
            <person name="Iwashita K."/>
            <person name="Fujita N."/>
            <person name="Shimoi H."/>
        </authorList>
    </citation>
    <scope>NUCLEOTIDE SEQUENCE [LARGE SCALE GENOMIC DNA]</scope>
    <source>
        <strain evidence="3">Kyokai no. 7 / NBRC 101557</strain>
    </source>
</reference>
<evidence type="ECO:0000313" key="2">
    <source>
        <dbReference type="EMBL" id="GAA25204.1"/>
    </source>
</evidence>
<sequence>MNVFMPIRVFLYSYVIINSLLSSFFHQYRPLFIKNGAAFGVSNSEKICVTLIVNELI</sequence>
<dbReference type="HOGENOM" id="CLU_2998234_0_0_1"/>
<accession>G2WJG1</accession>
<proteinExistence type="predicted"/>
<evidence type="ECO:0000313" key="3">
    <source>
        <dbReference type="Proteomes" id="UP000001608"/>
    </source>
</evidence>
<keyword evidence="1" id="KW-0472">Membrane</keyword>
<protein>
    <submittedName>
        <fullName evidence="2">K7_Ylr342w-ap</fullName>
    </submittedName>
</protein>
<evidence type="ECO:0000256" key="1">
    <source>
        <dbReference type="SAM" id="Phobius"/>
    </source>
</evidence>
<organism evidence="2 3">
    <name type="scientific">Saccharomyces cerevisiae (strain Kyokai no. 7 / NBRC 101557)</name>
    <name type="common">Baker's yeast</name>
    <dbReference type="NCBI Taxonomy" id="721032"/>
    <lineage>
        <taxon>Eukaryota</taxon>
        <taxon>Fungi</taxon>
        <taxon>Dikarya</taxon>
        <taxon>Ascomycota</taxon>
        <taxon>Saccharomycotina</taxon>
        <taxon>Saccharomycetes</taxon>
        <taxon>Saccharomycetales</taxon>
        <taxon>Saccharomycetaceae</taxon>
        <taxon>Saccharomyces</taxon>
    </lineage>
</organism>
<keyword evidence="1" id="KW-1133">Transmembrane helix</keyword>
<comment type="caution">
    <text evidence="2">The sequence shown here is derived from an EMBL/GenBank/DDBJ whole genome shotgun (WGS) entry which is preliminary data.</text>
</comment>
<dbReference type="OrthoDB" id="10276062at2759"/>
<gene>
    <name evidence="2" type="primary">K7_YLR342W-A</name>
    <name evidence="2" type="ORF">SYK7_049481</name>
</gene>
<name>G2WJG1_YEASK</name>
<dbReference type="AlphaFoldDB" id="G2WJG1"/>
<feature type="transmembrane region" description="Helical" evidence="1">
    <location>
        <begin position="6"/>
        <end position="25"/>
    </location>
</feature>
<dbReference type="Proteomes" id="UP000001608">
    <property type="component" value="Chromosome 12"/>
</dbReference>